<protein>
    <recommendedName>
        <fullName evidence="8">Ferredoxin</fullName>
    </recommendedName>
</protein>
<dbReference type="InterPro" id="IPR051269">
    <property type="entry name" value="Fe-S_cluster_ET"/>
</dbReference>
<dbReference type="AlphaFoldDB" id="A0A7W7SGX7"/>
<keyword evidence="2 8" id="KW-0813">Transport</keyword>
<proteinExistence type="predicted"/>
<keyword evidence="6 8" id="KW-0411">Iron-sulfur</keyword>
<evidence type="ECO:0000256" key="6">
    <source>
        <dbReference type="ARBA" id="ARBA00023014"/>
    </source>
</evidence>
<gene>
    <name evidence="10" type="ORF">F4556_005806</name>
</gene>
<feature type="domain" description="4Fe-4S ferredoxin-type" evidence="9">
    <location>
        <begin position="1"/>
        <end position="29"/>
    </location>
</feature>
<evidence type="ECO:0000256" key="8">
    <source>
        <dbReference type="RuleBase" id="RU368020"/>
    </source>
</evidence>
<evidence type="ECO:0000313" key="11">
    <source>
        <dbReference type="Proteomes" id="UP000573327"/>
    </source>
</evidence>
<dbReference type="SUPFAM" id="SSF54862">
    <property type="entry name" value="4Fe-4S ferredoxins"/>
    <property type="match status" value="1"/>
</dbReference>
<accession>A0A7W7SGX7</accession>
<dbReference type="EMBL" id="JACHJR010000001">
    <property type="protein sequence ID" value="MBB4950271.1"/>
    <property type="molecule type" value="Genomic_DNA"/>
</dbReference>
<dbReference type="GO" id="GO:0009055">
    <property type="term" value="F:electron transfer activity"/>
    <property type="evidence" value="ECO:0007669"/>
    <property type="project" value="UniProtKB-UniRule"/>
</dbReference>
<keyword evidence="4 8" id="KW-0249">Electron transport</keyword>
<dbReference type="GO" id="GO:0005506">
    <property type="term" value="F:iron ion binding"/>
    <property type="evidence" value="ECO:0007669"/>
    <property type="project" value="UniProtKB-UniRule"/>
</dbReference>
<reference evidence="10 11" key="1">
    <citation type="submission" date="2020-08" db="EMBL/GenBank/DDBJ databases">
        <title>Sequencing the genomes of 1000 actinobacteria strains.</title>
        <authorList>
            <person name="Klenk H.-P."/>
        </authorList>
    </citation>
    <scope>NUCLEOTIDE SEQUENCE [LARGE SCALE GENOMIC DNA]</scope>
    <source>
        <strain evidence="10 11">DSM 44786</strain>
    </source>
</reference>
<dbReference type="PANTHER" id="PTHR36923:SF3">
    <property type="entry name" value="FERREDOXIN"/>
    <property type="match status" value="1"/>
</dbReference>
<dbReference type="InterPro" id="IPR001080">
    <property type="entry name" value="3Fe4S_ferredoxin"/>
</dbReference>
<comment type="caution">
    <text evidence="10">The sequence shown here is derived from an EMBL/GenBank/DDBJ whole genome shotgun (WGS) entry which is preliminary data.</text>
</comment>
<dbReference type="InterPro" id="IPR017896">
    <property type="entry name" value="4Fe4S_Fe-S-bd"/>
</dbReference>
<dbReference type="Pfam" id="PF13370">
    <property type="entry name" value="Fer4_13"/>
    <property type="match status" value="1"/>
</dbReference>
<keyword evidence="3 8" id="KW-0479">Metal-binding</keyword>
<keyword evidence="7" id="KW-0003">3Fe-4S</keyword>
<comment type="cofactor">
    <cofactor evidence="1">
        <name>[3Fe-4S] cluster</name>
        <dbReference type="ChEBI" id="CHEBI:21137"/>
    </cofactor>
</comment>
<evidence type="ECO:0000256" key="7">
    <source>
        <dbReference type="ARBA" id="ARBA00023291"/>
    </source>
</evidence>
<sequence>MPLSVHRERCIGSGTCVYTAPEVFAQDEDEGLVVLLTDGTDQANERAVRSAVERCPVAAISLDAP</sequence>
<dbReference type="GO" id="GO:0051538">
    <property type="term" value="F:3 iron, 4 sulfur cluster binding"/>
    <property type="evidence" value="ECO:0007669"/>
    <property type="project" value="UniProtKB-KW"/>
</dbReference>
<dbReference type="RefSeq" id="WP_184921317.1">
    <property type="nucleotide sequence ID" value="NZ_JACHJR010000001.1"/>
</dbReference>
<evidence type="ECO:0000313" key="10">
    <source>
        <dbReference type="EMBL" id="MBB4950271.1"/>
    </source>
</evidence>
<dbReference type="PRINTS" id="PR00352">
    <property type="entry name" value="3FE4SFRDOXIN"/>
</dbReference>
<comment type="function">
    <text evidence="8">Ferredoxins are iron-sulfur proteins that transfer electrons in a wide variety of metabolic reactions.</text>
</comment>
<organism evidence="10 11">
    <name type="scientific">Kitasatospora gansuensis</name>
    <dbReference type="NCBI Taxonomy" id="258050"/>
    <lineage>
        <taxon>Bacteria</taxon>
        <taxon>Bacillati</taxon>
        <taxon>Actinomycetota</taxon>
        <taxon>Actinomycetes</taxon>
        <taxon>Kitasatosporales</taxon>
        <taxon>Streptomycetaceae</taxon>
        <taxon>Kitasatospora</taxon>
    </lineage>
</organism>
<evidence type="ECO:0000256" key="1">
    <source>
        <dbReference type="ARBA" id="ARBA00001927"/>
    </source>
</evidence>
<evidence type="ECO:0000256" key="3">
    <source>
        <dbReference type="ARBA" id="ARBA00022723"/>
    </source>
</evidence>
<name>A0A7W7SGX7_9ACTN</name>
<keyword evidence="11" id="KW-1185">Reference proteome</keyword>
<dbReference type="Gene3D" id="3.30.70.20">
    <property type="match status" value="1"/>
</dbReference>
<keyword evidence="5 8" id="KW-0408">Iron</keyword>
<dbReference type="Proteomes" id="UP000573327">
    <property type="component" value="Unassembled WGS sequence"/>
</dbReference>
<dbReference type="PROSITE" id="PS51379">
    <property type="entry name" value="4FE4S_FER_2"/>
    <property type="match status" value="1"/>
</dbReference>
<dbReference type="PANTHER" id="PTHR36923">
    <property type="entry name" value="FERREDOXIN"/>
    <property type="match status" value="1"/>
</dbReference>
<evidence type="ECO:0000259" key="9">
    <source>
        <dbReference type="PROSITE" id="PS51379"/>
    </source>
</evidence>
<evidence type="ECO:0000256" key="4">
    <source>
        <dbReference type="ARBA" id="ARBA00022982"/>
    </source>
</evidence>
<evidence type="ECO:0000256" key="2">
    <source>
        <dbReference type="ARBA" id="ARBA00022448"/>
    </source>
</evidence>
<evidence type="ECO:0000256" key="5">
    <source>
        <dbReference type="ARBA" id="ARBA00023004"/>
    </source>
</evidence>